<evidence type="ECO:0000256" key="1">
    <source>
        <dbReference type="ARBA" id="ARBA00022723"/>
    </source>
</evidence>
<dbReference type="OrthoDB" id="432970at2759"/>
<evidence type="ECO:0000313" key="6">
    <source>
        <dbReference type="EMBL" id="KAF7357344.1"/>
    </source>
</evidence>
<feature type="domain" description="MYND-type" evidence="5">
    <location>
        <begin position="14"/>
        <end position="53"/>
    </location>
</feature>
<dbReference type="Pfam" id="PF01753">
    <property type="entry name" value="zf-MYND"/>
    <property type="match status" value="1"/>
</dbReference>
<dbReference type="PANTHER" id="PTHR28069">
    <property type="entry name" value="GH20023P"/>
    <property type="match status" value="1"/>
</dbReference>
<evidence type="ECO:0000256" key="2">
    <source>
        <dbReference type="ARBA" id="ARBA00022771"/>
    </source>
</evidence>
<dbReference type="InterPro" id="IPR002893">
    <property type="entry name" value="Znf_MYND"/>
</dbReference>
<dbReference type="GO" id="GO:0008270">
    <property type="term" value="F:zinc ion binding"/>
    <property type="evidence" value="ECO:0007669"/>
    <property type="project" value="UniProtKB-KW"/>
</dbReference>
<sequence>MQRKPWPAWIGLACHNCFKQMDVQLFKCSGCRRISYCGRGCQNSDWKKHKDMCKALSSLEQNPFAATELISLLPTEPITDVSKLAKLALQQANVYSKYLHGPIEIENRGSWVQWEPRCIVCTRTDMVIRMEAAVKGKTVHDTMHLIPCPECKLSFCCSHAHWDIAHRLHYDPCDDLRDGRSQCYMNKLAHGQSMIGACCLDSSEGHFVWIPNRIKPGWVSLEGQSWEGEFGDFRKILEMPQSTASTFVMAAISDTLTMPMTILYALCKLSGDEWTRKQMLTVHIVGASSREFFCGRVFEEILHRTPQVKTLKIVMCGPEAPNHNTLNPEICSDCIKRGRSYVLEFIPEAYHDFVRKQGSDFKHPDLCIGFNSGANYSRVCGYTWPATFKVLVEHKIPSLITAYNRQDAEADAALLRAAGAALHPGLGPVLNPWGSLKGAPSPHNVHGFLVNSGWLAGGFK</sequence>
<comment type="caution">
    <text evidence="6">The sequence shown here is derived from an EMBL/GenBank/DDBJ whole genome shotgun (WGS) entry which is preliminary data.</text>
</comment>
<protein>
    <submittedName>
        <fullName evidence="6">MYND-type domain-containing protein</fullName>
    </submittedName>
</protein>
<dbReference type="AlphaFoldDB" id="A0A8H6YE76"/>
<dbReference type="SUPFAM" id="SSF144232">
    <property type="entry name" value="HIT/MYND zinc finger-like"/>
    <property type="match status" value="1"/>
</dbReference>
<proteinExistence type="predicted"/>
<accession>A0A8H6YE76</accession>
<dbReference type="PROSITE" id="PS50865">
    <property type="entry name" value="ZF_MYND_2"/>
    <property type="match status" value="1"/>
</dbReference>
<organism evidence="6 7">
    <name type="scientific">Mycena sanguinolenta</name>
    <dbReference type="NCBI Taxonomy" id="230812"/>
    <lineage>
        <taxon>Eukaryota</taxon>
        <taxon>Fungi</taxon>
        <taxon>Dikarya</taxon>
        <taxon>Basidiomycota</taxon>
        <taxon>Agaricomycotina</taxon>
        <taxon>Agaricomycetes</taxon>
        <taxon>Agaricomycetidae</taxon>
        <taxon>Agaricales</taxon>
        <taxon>Marasmiineae</taxon>
        <taxon>Mycenaceae</taxon>
        <taxon>Mycena</taxon>
    </lineage>
</organism>
<evidence type="ECO:0000313" key="7">
    <source>
        <dbReference type="Proteomes" id="UP000623467"/>
    </source>
</evidence>
<evidence type="ECO:0000256" key="4">
    <source>
        <dbReference type="PROSITE-ProRule" id="PRU00134"/>
    </source>
</evidence>
<dbReference type="InterPro" id="IPR046824">
    <property type="entry name" value="Mss51-like_C"/>
</dbReference>
<keyword evidence="7" id="KW-1185">Reference proteome</keyword>
<dbReference type="Pfam" id="PF20179">
    <property type="entry name" value="MSS51_C"/>
    <property type="match status" value="1"/>
</dbReference>
<keyword evidence="2 4" id="KW-0863">Zinc-finger</keyword>
<evidence type="ECO:0000256" key="3">
    <source>
        <dbReference type="ARBA" id="ARBA00022833"/>
    </source>
</evidence>
<dbReference type="Proteomes" id="UP000623467">
    <property type="component" value="Unassembled WGS sequence"/>
</dbReference>
<reference evidence="6" key="1">
    <citation type="submission" date="2020-05" db="EMBL/GenBank/DDBJ databases">
        <title>Mycena genomes resolve the evolution of fungal bioluminescence.</title>
        <authorList>
            <person name="Tsai I.J."/>
        </authorList>
    </citation>
    <scope>NUCLEOTIDE SEQUENCE</scope>
    <source>
        <strain evidence="6">160909Yilan</strain>
    </source>
</reference>
<keyword evidence="3" id="KW-0862">Zinc</keyword>
<dbReference type="Gene3D" id="6.10.140.2220">
    <property type="match status" value="1"/>
</dbReference>
<gene>
    <name evidence="6" type="ORF">MSAN_01330200</name>
</gene>
<dbReference type="PROSITE" id="PS01360">
    <property type="entry name" value="ZF_MYND_1"/>
    <property type="match status" value="1"/>
</dbReference>
<keyword evidence="1" id="KW-0479">Metal-binding</keyword>
<name>A0A8H6YE76_9AGAR</name>
<dbReference type="EMBL" id="JACAZH010000010">
    <property type="protein sequence ID" value="KAF7357344.1"/>
    <property type="molecule type" value="Genomic_DNA"/>
</dbReference>
<evidence type="ECO:0000259" key="5">
    <source>
        <dbReference type="PROSITE" id="PS50865"/>
    </source>
</evidence>